<feature type="compositionally biased region" description="Basic and acidic residues" evidence="1">
    <location>
        <begin position="25"/>
        <end position="36"/>
    </location>
</feature>
<feature type="compositionally biased region" description="Polar residues" evidence="1">
    <location>
        <begin position="1"/>
        <end position="15"/>
    </location>
</feature>
<evidence type="ECO:0000313" key="2">
    <source>
        <dbReference type="EMBL" id="GGE21341.1"/>
    </source>
</evidence>
<keyword evidence="3" id="KW-1185">Reference proteome</keyword>
<evidence type="ECO:0000256" key="1">
    <source>
        <dbReference type="SAM" id="MobiDB-lite"/>
    </source>
</evidence>
<reference evidence="2" key="2">
    <citation type="submission" date="2020-09" db="EMBL/GenBank/DDBJ databases">
        <authorList>
            <person name="Sun Q."/>
            <person name="Zhou Y."/>
        </authorList>
    </citation>
    <scope>NUCLEOTIDE SEQUENCE</scope>
    <source>
        <strain evidence="2">CGMCC 1.15519</strain>
    </source>
</reference>
<sequence length="70" mass="7785">MLGSQNRVAGSTKTLSLLPFGQRTAEGRNADFERSGGKLRTHQRRRSATELHITRTRESDAAICTPAFRI</sequence>
<gene>
    <name evidence="2" type="ORF">GCM10011529_29950</name>
</gene>
<organism evidence="2 3">
    <name type="scientific">Sandarakinorhabdus glacialis</name>
    <dbReference type="NCBI Taxonomy" id="1614636"/>
    <lineage>
        <taxon>Bacteria</taxon>
        <taxon>Pseudomonadati</taxon>
        <taxon>Pseudomonadota</taxon>
        <taxon>Alphaproteobacteria</taxon>
        <taxon>Sphingomonadales</taxon>
        <taxon>Sphingosinicellaceae</taxon>
        <taxon>Sandarakinorhabdus</taxon>
    </lineage>
</organism>
<name>A0A917A1M8_9SPHN</name>
<comment type="caution">
    <text evidence="2">The sequence shown here is derived from an EMBL/GenBank/DDBJ whole genome shotgun (WGS) entry which is preliminary data.</text>
</comment>
<dbReference type="Proteomes" id="UP000635071">
    <property type="component" value="Unassembled WGS sequence"/>
</dbReference>
<feature type="compositionally biased region" description="Basic residues" evidence="1">
    <location>
        <begin position="37"/>
        <end position="46"/>
    </location>
</feature>
<feature type="region of interest" description="Disordered" evidence="1">
    <location>
        <begin position="1"/>
        <end position="51"/>
    </location>
</feature>
<dbReference type="AlphaFoldDB" id="A0A917A1M8"/>
<proteinExistence type="predicted"/>
<evidence type="ECO:0000313" key="3">
    <source>
        <dbReference type="Proteomes" id="UP000635071"/>
    </source>
</evidence>
<dbReference type="EMBL" id="BMJM01000016">
    <property type="protein sequence ID" value="GGE21341.1"/>
    <property type="molecule type" value="Genomic_DNA"/>
</dbReference>
<protein>
    <submittedName>
        <fullName evidence="2">Uncharacterized protein</fullName>
    </submittedName>
</protein>
<reference evidence="2" key="1">
    <citation type="journal article" date="2014" name="Int. J. Syst. Evol. Microbiol.">
        <title>Complete genome sequence of Corynebacterium casei LMG S-19264T (=DSM 44701T), isolated from a smear-ripened cheese.</title>
        <authorList>
            <consortium name="US DOE Joint Genome Institute (JGI-PGF)"/>
            <person name="Walter F."/>
            <person name="Albersmeier A."/>
            <person name="Kalinowski J."/>
            <person name="Ruckert C."/>
        </authorList>
    </citation>
    <scope>NUCLEOTIDE SEQUENCE</scope>
    <source>
        <strain evidence="2">CGMCC 1.15519</strain>
    </source>
</reference>
<accession>A0A917A1M8</accession>